<gene>
    <name evidence="7" type="ORF">METZ01_LOCUS82138</name>
</gene>
<sequence length="596" mass="66659">VGIYFSKRAAASTEEYFLSGRSLPWWIVGTSMVATTFAADTPLAITEFVRGPGIWQNWFWWNLLMGSLLGVFLFSRLWRRAEVLTDNELLEIRYSGKPAAFLRAFKAGYFSILYNFIVMGWVINAMASVMSVMLNMDKWTAVWLCVIIALVYAILSGFWGVVITDLVQFCIAMFGSIALAIIALNHVGGMESLLSKLSGLLGSDAVHENTIKFIPPVPDTGVTTSAFWESPFSKFLIFISVMWWSHHGTDGGGYIIQRMSSAKNERHALLATLWFNLAHYALRVWPWVIVAVVSIVMFPVIPDSYSELGVKAGYPLVMNTLLGPGLKGILIVSFLAAFMSTIDTHLNWASSYIINDIYKRFFKPDESESHYVLVGKISTAILMVMAAFTAMKMQSISKAWEFIFSMGAGIGLVLILRWFWWRVNAWSEITALSTSIIVTLILETIAGIQTIQAGNEYTLFGSAPVLFGISLQIHHKLMIIVPLAVTAWIAATFFTKPEPNEILTKFYQRVQPGGWWGPISQQIIHTMEPVTHGFIVQWIAGIMMVYGFTFGIGSLVFTKYSQAVVLLGFAMLGTFLVWNRSISKLNKTQRTQTTQS</sequence>
<evidence type="ECO:0000256" key="5">
    <source>
        <dbReference type="ARBA" id="ARBA00023136"/>
    </source>
</evidence>
<feature type="transmembrane region" description="Helical" evidence="6">
    <location>
        <begin position="563"/>
        <end position="582"/>
    </location>
</feature>
<dbReference type="PROSITE" id="PS50283">
    <property type="entry name" value="NA_SOLUT_SYMP_3"/>
    <property type="match status" value="1"/>
</dbReference>
<evidence type="ECO:0000256" key="6">
    <source>
        <dbReference type="SAM" id="Phobius"/>
    </source>
</evidence>
<evidence type="ECO:0000256" key="1">
    <source>
        <dbReference type="ARBA" id="ARBA00004141"/>
    </source>
</evidence>
<feature type="transmembrane region" description="Helical" evidence="6">
    <location>
        <begin position="402"/>
        <end position="420"/>
    </location>
</feature>
<feature type="transmembrane region" description="Helical" evidence="6">
    <location>
        <begin position="284"/>
        <end position="301"/>
    </location>
</feature>
<feature type="transmembrane region" description="Helical" evidence="6">
    <location>
        <begin position="432"/>
        <end position="453"/>
    </location>
</feature>
<dbReference type="GO" id="GO:0005412">
    <property type="term" value="F:D-glucose:sodium symporter activity"/>
    <property type="evidence" value="ECO:0007669"/>
    <property type="project" value="TreeGrafter"/>
</dbReference>
<evidence type="ECO:0000313" key="7">
    <source>
        <dbReference type="EMBL" id="SVA29284.1"/>
    </source>
</evidence>
<dbReference type="PANTHER" id="PTHR11819">
    <property type="entry name" value="SOLUTE CARRIER FAMILY 5"/>
    <property type="match status" value="1"/>
</dbReference>
<feature type="transmembrane region" description="Helical" evidence="6">
    <location>
        <begin position="141"/>
        <end position="160"/>
    </location>
</feature>
<dbReference type="Pfam" id="PF00474">
    <property type="entry name" value="SSF"/>
    <property type="match status" value="1"/>
</dbReference>
<accession>A0A381UMS4</accession>
<protein>
    <recommendedName>
        <fullName evidence="8">Sodium:proline symporter</fullName>
    </recommendedName>
</protein>
<feature type="transmembrane region" description="Helical" evidence="6">
    <location>
        <begin position="25"/>
        <end position="46"/>
    </location>
</feature>
<feature type="transmembrane region" description="Helical" evidence="6">
    <location>
        <begin position="166"/>
        <end position="187"/>
    </location>
</feature>
<feature type="transmembrane region" description="Helical" evidence="6">
    <location>
        <begin position="321"/>
        <end position="342"/>
    </location>
</feature>
<comment type="similarity">
    <text evidence="2">Belongs to the sodium:solute symporter (SSF) (TC 2.A.21) family.</text>
</comment>
<feature type="transmembrane region" description="Helical" evidence="6">
    <location>
        <begin position="58"/>
        <end position="78"/>
    </location>
</feature>
<dbReference type="InterPro" id="IPR001734">
    <property type="entry name" value="Na/solute_symporter"/>
</dbReference>
<dbReference type="EMBL" id="UINC01006729">
    <property type="protein sequence ID" value="SVA29284.1"/>
    <property type="molecule type" value="Genomic_DNA"/>
</dbReference>
<feature type="transmembrane region" description="Helical" evidence="6">
    <location>
        <begin position="370"/>
        <end position="390"/>
    </location>
</feature>
<keyword evidence="4 6" id="KW-1133">Transmembrane helix</keyword>
<dbReference type="Gene3D" id="1.20.1730.10">
    <property type="entry name" value="Sodium/glucose cotransporter"/>
    <property type="match status" value="1"/>
</dbReference>
<proteinExistence type="inferred from homology"/>
<dbReference type="AlphaFoldDB" id="A0A381UMS4"/>
<dbReference type="CDD" id="cd11477">
    <property type="entry name" value="SLC5sbd_u1"/>
    <property type="match status" value="1"/>
</dbReference>
<name>A0A381UMS4_9ZZZZ</name>
<evidence type="ECO:0000256" key="3">
    <source>
        <dbReference type="ARBA" id="ARBA00022692"/>
    </source>
</evidence>
<organism evidence="7">
    <name type="scientific">marine metagenome</name>
    <dbReference type="NCBI Taxonomy" id="408172"/>
    <lineage>
        <taxon>unclassified sequences</taxon>
        <taxon>metagenomes</taxon>
        <taxon>ecological metagenomes</taxon>
    </lineage>
</organism>
<feature type="non-terminal residue" evidence="7">
    <location>
        <position position="1"/>
    </location>
</feature>
<dbReference type="GO" id="GO:0005886">
    <property type="term" value="C:plasma membrane"/>
    <property type="evidence" value="ECO:0007669"/>
    <property type="project" value="TreeGrafter"/>
</dbReference>
<dbReference type="PANTHER" id="PTHR11819:SF77">
    <property type="entry name" value="SODIUM_GLUCOSE COTRANSPORT PROTEIN"/>
    <property type="match status" value="1"/>
</dbReference>
<comment type="subcellular location">
    <subcellularLocation>
        <location evidence="1">Membrane</location>
        <topology evidence="1">Multi-pass membrane protein</topology>
    </subcellularLocation>
</comment>
<feature type="transmembrane region" description="Helical" evidence="6">
    <location>
        <begin position="473"/>
        <end position="495"/>
    </location>
</feature>
<feature type="transmembrane region" description="Helical" evidence="6">
    <location>
        <begin position="112"/>
        <end position="134"/>
    </location>
</feature>
<keyword evidence="3 6" id="KW-0812">Transmembrane</keyword>
<evidence type="ECO:0008006" key="8">
    <source>
        <dbReference type="Google" id="ProtNLM"/>
    </source>
</evidence>
<evidence type="ECO:0000256" key="2">
    <source>
        <dbReference type="ARBA" id="ARBA00006434"/>
    </source>
</evidence>
<feature type="transmembrane region" description="Helical" evidence="6">
    <location>
        <begin position="534"/>
        <end position="557"/>
    </location>
</feature>
<dbReference type="InterPro" id="IPR038377">
    <property type="entry name" value="Na/Glc_symporter_sf"/>
</dbReference>
<evidence type="ECO:0000256" key="4">
    <source>
        <dbReference type="ARBA" id="ARBA00022989"/>
    </source>
</evidence>
<reference evidence="7" key="1">
    <citation type="submission" date="2018-05" db="EMBL/GenBank/DDBJ databases">
        <authorList>
            <person name="Lanie J.A."/>
            <person name="Ng W.-L."/>
            <person name="Kazmierczak K.M."/>
            <person name="Andrzejewski T.M."/>
            <person name="Davidsen T.M."/>
            <person name="Wayne K.J."/>
            <person name="Tettelin H."/>
            <person name="Glass J.I."/>
            <person name="Rusch D."/>
            <person name="Podicherti R."/>
            <person name="Tsui H.-C.T."/>
            <person name="Winkler M.E."/>
        </authorList>
    </citation>
    <scope>NUCLEOTIDE SEQUENCE</scope>
</reference>
<keyword evidence="5 6" id="KW-0472">Membrane</keyword>